<name>A0A1D8G977_9ACTN</name>
<feature type="compositionally biased region" description="Gly residues" evidence="2">
    <location>
        <begin position="116"/>
        <end position="127"/>
    </location>
</feature>
<sequence length="378" mass="39651">MEHVDVAVVGGGQSGLATARALLGRGLRPVVLEASGQAAGSWPRYYDSLTLFSPARYSSLPGMPFPGGDPNRYPHRDEVAAYLAAYAARLDADIRTGHRVTRVRPADGSAREGASGRPGGPLHGGPGRRAGAAGFVVELAGGGALHARAVVAASGTFGHPHRPDLPGLDGFTGTVLHAAEYRRPEPFAGRRVVVVGTGNSAVQIAAELAGVARVTLAGRAPVRFAPQRIAGRDLHFWLRLTGLDTVPLGTLLREPPSQPVFDDGRYRAALAQGAPDLRALFTGADGAEVRWADGGREEVDTILLATGYRPDLPYLSGTPGALDRAGRPRHRGGTALAVPGLAFTGLEWQRSPSSNSLRGVGRDAARVARLLARRLRSR</sequence>
<evidence type="ECO:0000313" key="3">
    <source>
        <dbReference type="EMBL" id="AOT62005.1"/>
    </source>
</evidence>
<dbReference type="PANTHER" id="PTHR43539">
    <property type="entry name" value="FLAVIN-BINDING MONOOXYGENASE-LIKE PROTEIN (AFU_ORTHOLOGUE AFUA_4G09220)"/>
    <property type="match status" value="1"/>
</dbReference>
<dbReference type="SUPFAM" id="SSF51905">
    <property type="entry name" value="FAD/NAD(P)-binding domain"/>
    <property type="match status" value="2"/>
</dbReference>
<proteinExistence type="predicted"/>
<keyword evidence="1 3" id="KW-0560">Oxidoreductase</keyword>
<organism evidence="3 4">
    <name type="scientific">Streptomyces rubrolavendulae</name>
    <dbReference type="NCBI Taxonomy" id="285473"/>
    <lineage>
        <taxon>Bacteria</taxon>
        <taxon>Bacillati</taxon>
        <taxon>Actinomycetota</taxon>
        <taxon>Actinomycetes</taxon>
        <taxon>Kitasatosporales</taxon>
        <taxon>Streptomycetaceae</taxon>
        <taxon>Streptomyces</taxon>
    </lineage>
</organism>
<dbReference type="Proteomes" id="UP000095349">
    <property type="component" value="Chromosome"/>
</dbReference>
<dbReference type="OrthoDB" id="9808049at2"/>
<gene>
    <name evidence="3" type="primary">czcO_4</name>
    <name evidence="3" type="ORF">A4G23_04897</name>
</gene>
<dbReference type="GO" id="GO:0004497">
    <property type="term" value="F:monooxygenase activity"/>
    <property type="evidence" value="ECO:0007669"/>
    <property type="project" value="TreeGrafter"/>
</dbReference>
<dbReference type="InterPro" id="IPR036188">
    <property type="entry name" value="FAD/NAD-bd_sf"/>
</dbReference>
<dbReference type="GO" id="GO:0050661">
    <property type="term" value="F:NADP binding"/>
    <property type="evidence" value="ECO:0007669"/>
    <property type="project" value="InterPro"/>
</dbReference>
<dbReference type="PRINTS" id="PR00370">
    <property type="entry name" value="FMOXYGENASE"/>
</dbReference>
<accession>A0A1D8G977</accession>
<evidence type="ECO:0000256" key="1">
    <source>
        <dbReference type="ARBA" id="ARBA00023002"/>
    </source>
</evidence>
<dbReference type="RefSeq" id="WP_069978828.1">
    <property type="nucleotide sequence ID" value="NZ_CP017316.1"/>
</dbReference>
<evidence type="ECO:0000313" key="4">
    <source>
        <dbReference type="Proteomes" id="UP000095349"/>
    </source>
</evidence>
<dbReference type="PATRIC" id="fig|285473.5.peg.5159"/>
<dbReference type="STRING" id="285473.A4G23_04897"/>
<keyword evidence="4" id="KW-1185">Reference proteome</keyword>
<feature type="region of interest" description="Disordered" evidence="2">
    <location>
        <begin position="103"/>
        <end position="127"/>
    </location>
</feature>
<dbReference type="Gene3D" id="3.50.50.60">
    <property type="entry name" value="FAD/NAD(P)-binding domain"/>
    <property type="match status" value="1"/>
</dbReference>
<dbReference type="InterPro" id="IPR050982">
    <property type="entry name" value="Auxin_biosynth/cation_transpt"/>
</dbReference>
<dbReference type="EMBL" id="CP017316">
    <property type="protein sequence ID" value="AOT62005.1"/>
    <property type="molecule type" value="Genomic_DNA"/>
</dbReference>
<dbReference type="GO" id="GO:0050660">
    <property type="term" value="F:flavin adenine dinucleotide binding"/>
    <property type="evidence" value="ECO:0007669"/>
    <property type="project" value="InterPro"/>
</dbReference>
<dbReference type="EC" id="1.-.-.-" evidence="3"/>
<protein>
    <submittedName>
        <fullName evidence="3">Putative oxidoreductase CzcO</fullName>
        <ecNumber evidence="3">1.-.-.-</ecNumber>
    </submittedName>
</protein>
<dbReference type="Pfam" id="PF13738">
    <property type="entry name" value="Pyr_redox_3"/>
    <property type="match status" value="2"/>
</dbReference>
<dbReference type="PANTHER" id="PTHR43539:SF78">
    <property type="entry name" value="FLAVIN-CONTAINING MONOOXYGENASE"/>
    <property type="match status" value="1"/>
</dbReference>
<dbReference type="AlphaFoldDB" id="A0A1D8G977"/>
<reference evidence="3 4" key="1">
    <citation type="submission" date="2016-09" db="EMBL/GenBank/DDBJ databases">
        <title>Streptomyces rubrolavendulae MJM4426 Genome sequencing and assembly.</title>
        <authorList>
            <person name="Kim J.-G."/>
        </authorList>
    </citation>
    <scope>NUCLEOTIDE SEQUENCE [LARGE SCALE GENOMIC DNA]</scope>
    <source>
        <strain evidence="3 4">MJM4426</strain>
    </source>
</reference>
<dbReference type="KEGG" id="srn:A4G23_04897"/>
<dbReference type="InterPro" id="IPR000960">
    <property type="entry name" value="Flavin_mOase"/>
</dbReference>
<dbReference type="PIRSF" id="PIRSF000332">
    <property type="entry name" value="FMO"/>
    <property type="match status" value="1"/>
</dbReference>
<evidence type="ECO:0000256" key="2">
    <source>
        <dbReference type="SAM" id="MobiDB-lite"/>
    </source>
</evidence>